<protein>
    <submittedName>
        <fullName evidence="10">Branched-chain amino acid ABC transporter permease</fullName>
    </submittedName>
</protein>
<feature type="transmembrane region" description="Helical" evidence="9">
    <location>
        <begin position="255"/>
        <end position="276"/>
    </location>
</feature>
<evidence type="ECO:0000256" key="2">
    <source>
        <dbReference type="ARBA" id="ARBA00022448"/>
    </source>
</evidence>
<keyword evidence="2" id="KW-0813">Transport</keyword>
<evidence type="ECO:0000313" key="11">
    <source>
        <dbReference type="Proteomes" id="UP000076490"/>
    </source>
</evidence>
<dbReference type="GO" id="GO:0006865">
    <property type="term" value="P:amino acid transport"/>
    <property type="evidence" value="ECO:0007669"/>
    <property type="project" value="UniProtKB-KW"/>
</dbReference>
<keyword evidence="6 9" id="KW-1133">Transmembrane helix</keyword>
<reference evidence="10 11" key="1">
    <citation type="submission" date="2016-01" db="EMBL/GenBank/DDBJ databases">
        <title>Whole genome sequencing of Bhargavaea cecembensis T14.</title>
        <authorList>
            <person name="Hong K.W."/>
        </authorList>
    </citation>
    <scope>NUCLEOTIDE SEQUENCE [LARGE SCALE GENOMIC DNA]</scope>
    <source>
        <strain evidence="10 11">T14</strain>
    </source>
</reference>
<feature type="transmembrane region" description="Helical" evidence="9">
    <location>
        <begin position="64"/>
        <end position="83"/>
    </location>
</feature>
<feature type="transmembrane region" description="Helical" evidence="9">
    <location>
        <begin position="224"/>
        <end position="248"/>
    </location>
</feature>
<dbReference type="Proteomes" id="UP000076490">
    <property type="component" value="Unassembled WGS sequence"/>
</dbReference>
<evidence type="ECO:0000256" key="5">
    <source>
        <dbReference type="ARBA" id="ARBA00022970"/>
    </source>
</evidence>
<dbReference type="AlphaFoldDB" id="A0A161RFT4"/>
<evidence type="ECO:0000256" key="1">
    <source>
        <dbReference type="ARBA" id="ARBA00004651"/>
    </source>
</evidence>
<comment type="caution">
    <text evidence="10">The sequence shown here is derived from an EMBL/GenBank/DDBJ whole genome shotgun (WGS) entry which is preliminary data.</text>
</comment>
<dbReference type="PANTHER" id="PTHR11795">
    <property type="entry name" value="BRANCHED-CHAIN AMINO ACID TRANSPORT SYSTEM PERMEASE PROTEIN LIVH"/>
    <property type="match status" value="1"/>
</dbReference>
<evidence type="ECO:0000256" key="4">
    <source>
        <dbReference type="ARBA" id="ARBA00022692"/>
    </source>
</evidence>
<keyword evidence="3" id="KW-1003">Cell membrane</keyword>
<dbReference type="Pfam" id="PF02653">
    <property type="entry name" value="BPD_transp_2"/>
    <property type="match status" value="1"/>
</dbReference>
<name>A0A161RFT4_9BACL</name>
<dbReference type="InterPro" id="IPR052157">
    <property type="entry name" value="BCAA_transport_permease"/>
</dbReference>
<proteinExistence type="inferred from homology"/>
<evidence type="ECO:0000256" key="7">
    <source>
        <dbReference type="ARBA" id="ARBA00023136"/>
    </source>
</evidence>
<keyword evidence="4 9" id="KW-0812">Transmembrane</keyword>
<comment type="subcellular location">
    <subcellularLocation>
        <location evidence="1">Cell membrane</location>
        <topology evidence="1">Multi-pass membrane protein</topology>
    </subcellularLocation>
</comment>
<feature type="transmembrane region" description="Helical" evidence="9">
    <location>
        <begin position="141"/>
        <end position="158"/>
    </location>
</feature>
<keyword evidence="5" id="KW-0029">Amino-acid transport</keyword>
<dbReference type="RefSeq" id="WP_063180731.1">
    <property type="nucleotide sequence ID" value="NZ_LQNT01000009.1"/>
</dbReference>
<evidence type="ECO:0000256" key="3">
    <source>
        <dbReference type="ARBA" id="ARBA00022475"/>
    </source>
</evidence>
<evidence type="ECO:0000256" key="9">
    <source>
        <dbReference type="SAM" id="Phobius"/>
    </source>
</evidence>
<evidence type="ECO:0000313" key="10">
    <source>
        <dbReference type="EMBL" id="KZE38822.1"/>
    </source>
</evidence>
<feature type="transmembrane region" description="Helical" evidence="9">
    <location>
        <begin position="40"/>
        <end position="58"/>
    </location>
</feature>
<dbReference type="CDD" id="cd06582">
    <property type="entry name" value="TM_PBP1_LivH_like"/>
    <property type="match status" value="1"/>
</dbReference>
<dbReference type="OrthoDB" id="9807115at2"/>
<dbReference type="PANTHER" id="PTHR11795:SF445">
    <property type="entry name" value="AMINO ACID ABC TRANSPORTER PERMEASE PROTEIN"/>
    <property type="match status" value="1"/>
</dbReference>
<accession>A0A161RFT4</accession>
<sequence length="287" mass="30486">MLIIQSMIDGILMGGIYGLVAIGLTLIFGVMKVINFAQGAFLMLGMYVSYWAFTLMGINPYLSIFLSAAVLFVVGAFVQKTVLSRMMDAPEHNQLLVTLGIMLIIENLALIMWSPDFRSVELGGITQTLRIGEIGINTPKLIAFAFAIGLTVLLFWFLRNTLTGKAIRATSIDRQGASLVGINTSRINYIAFGIGAALAGVAGSLITPFFYTSPDVGATFILKGFVVVVLGGLGNFIGALVGGLIIGVSESLGGVFLPGSLKELMTYLIFILVLLVKPNGLFGGKSS</sequence>
<dbReference type="GO" id="GO:0022857">
    <property type="term" value="F:transmembrane transporter activity"/>
    <property type="evidence" value="ECO:0007669"/>
    <property type="project" value="InterPro"/>
</dbReference>
<organism evidence="10 11">
    <name type="scientific">Bhargavaea cecembensis</name>
    <dbReference type="NCBI Taxonomy" id="394098"/>
    <lineage>
        <taxon>Bacteria</taxon>
        <taxon>Bacillati</taxon>
        <taxon>Bacillota</taxon>
        <taxon>Bacilli</taxon>
        <taxon>Bacillales</taxon>
        <taxon>Caryophanaceae</taxon>
        <taxon>Bhargavaea</taxon>
    </lineage>
</organism>
<dbReference type="InterPro" id="IPR001851">
    <property type="entry name" value="ABC_transp_permease"/>
</dbReference>
<feature type="transmembrane region" description="Helical" evidence="9">
    <location>
        <begin position="6"/>
        <end position="28"/>
    </location>
</feature>
<evidence type="ECO:0000256" key="6">
    <source>
        <dbReference type="ARBA" id="ARBA00022989"/>
    </source>
</evidence>
<gene>
    <name evidence="10" type="ORF">AV656_07930</name>
</gene>
<dbReference type="EMBL" id="LQNT01000009">
    <property type="protein sequence ID" value="KZE38822.1"/>
    <property type="molecule type" value="Genomic_DNA"/>
</dbReference>
<dbReference type="GO" id="GO:0005886">
    <property type="term" value="C:plasma membrane"/>
    <property type="evidence" value="ECO:0007669"/>
    <property type="project" value="UniProtKB-SubCell"/>
</dbReference>
<feature type="transmembrane region" description="Helical" evidence="9">
    <location>
        <begin position="95"/>
        <end position="113"/>
    </location>
</feature>
<comment type="similarity">
    <text evidence="8">Belongs to the binding-protein-dependent transport system permease family. LivHM subfamily.</text>
</comment>
<keyword evidence="7 9" id="KW-0472">Membrane</keyword>
<evidence type="ECO:0000256" key="8">
    <source>
        <dbReference type="ARBA" id="ARBA00037998"/>
    </source>
</evidence>
<feature type="transmembrane region" description="Helical" evidence="9">
    <location>
        <begin position="189"/>
        <end position="212"/>
    </location>
</feature>